<protein>
    <submittedName>
        <fullName evidence="1">Uncharacterized protein</fullName>
    </submittedName>
</protein>
<evidence type="ECO:0000313" key="1">
    <source>
        <dbReference type="EMBL" id="MXR69087.1"/>
    </source>
</evidence>
<gene>
    <name evidence="1" type="ORF">GNT65_10445</name>
</gene>
<sequence length="39" mass="4476">MLDSLKKALGLTHKPERKKVKLPEGLNHLEVIPAKGWWN</sequence>
<name>A0A6L7HXN1_9GAMM</name>
<comment type="caution">
    <text evidence="1">The sequence shown here is derived from an EMBL/GenBank/DDBJ whole genome shotgun (WGS) entry which is preliminary data.</text>
</comment>
<dbReference type="Proteomes" id="UP000474778">
    <property type="component" value="Unassembled WGS sequence"/>
</dbReference>
<evidence type="ECO:0000313" key="2">
    <source>
        <dbReference type="Proteomes" id="UP000474778"/>
    </source>
</evidence>
<keyword evidence="2" id="KW-1185">Reference proteome</keyword>
<dbReference type="EMBL" id="WRPA01000008">
    <property type="protein sequence ID" value="MXR69087.1"/>
    <property type="molecule type" value="Genomic_DNA"/>
</dbReference>
<reference evidence="1 2" key="1">
    <citation type="submission" date="2019-12" db="EMBL/GenBank/DDBJ databases">
        <title>Shewanella insulae sp. nov., isolated from a tidal flat.</title>
        <authorList>
            <person name="Yoon J.-H."/>
        </authorList>
    </citation>
    <scope>NUCLEOTIDE SEQUENCE [LARGE SCALE GENOMIC DNA]</scope>
    <source>
        <strain evidence="1 2">JBTF-M18</strain>
    </source>
</reference>
<proteinExistence type="predicted"/>
<dbReference type="AlphaFoldDB" id="A0A6L7HXN1"/>
<organism evidence="1 2">
    <name type="scientific">Shewanella insulae</name>
    <dbReference type="NCBI Taxonomy" id="2681496"/>
    <lineage>
        <taxon>Bacteria</taxon>
        <taxon>Pseudomonadati</taxon>
        <taxon>Pseudomonadota</taxon>
        <taxon>Gammaproteobacteria</taxon>
        <taxon>Alteromonadales</taxon>
        <taxon>Shewanellaceae</taxon>
        <taxon>Shewanella</taxon>
    </lineage>
</organism>
<accession>A0A6L7HXN1</accession>